<organism evidence="5 6">
    <name type="scientific">Flavobacterium suaedae</name>
    <dbReference type="NCBI Taxonomy" id="1767027"/>
    <lineage>
        <taxon>Bacteria</taxon>
        <taxon>Pseudomonadati</taxon>
        <taxon>Bacteroidota</taxon>
        <taxon>Flavobacteriia</taxon>
        <taxon>Flavobacteriales</taxon>
        <taxon>Flavobacteriaceae</taxon>
        <taxon>Flavobacterium</taxon>
    </lineage>
</organism>
<evidence type="ECO:0000256" key="2">
    <source>
        <dbReference type="ARBA" id="ARBA00022803"/>
    </source>
</evidence>
<protein>
    <recommendedName>
        <fullName evidence="7">Tetratricopeptide repeat protein</fullName>
    </recommendedName>
</protein>
<keyword evidence="1" id="KW-0677">Repeat</keyword>
<sequence>MKLFKSILFFALFLFITKGTAQDMKEGFGYLEEGKFAKAEVFFNDILKEYPDNKTAKLCYARALGLNGSPKEANTMFANMLNEYPGDFEIQLNYAESLLWNKKYEDAKAYYSDLVAEHPDSFPALLGYANTLSNLKEYPEALEYVNKALEVSPSNGNAMVSRKYIRLGYAYTLSQNKQYEEALHLLNDNLVDFPNDKDTLLNKANVYLIIKEGEKAKQAYFAMATTTADSIKAINGAALAEHTIHKEKKALHWATMAVDKSTTLGDEELIKKSKERYVQALIWNRKYKEAEKAVNELASQYPDDSSVLALWATLGMYRSDFRESISSYQRILEKDTTSFDGNLGIANAYFATGKHDSAYVAVNKTLQIFKEQKDAMSFLSKLNNTYSPTVEEKAGYAFDNGDNKAYFSTTTINFPASLRWSFTGMYKYRETENKVTGNSATSNDYAVGAEYRFHPKASFNAILGTTHVSSYLNNYTQVMAQAFIKAKPFKLQDMELGYKRDIQNFNADLADKEITADNIYLNYNISSNFNLGWFTQYFYTNQSDGNERNLLFTSLYYNFLQRPVLKGGINYQYIAFKERKAEVYFSPLRFNLAEVFIDFLKDEQAIESKGMYYNLNAAAGYQFIEDNDKQGTYRLQGKLGYKFSGRFMANAYALHSNIASATAAGFTYTEIGFRLKWIITSKPAFNKF</sequence>
<evidence type="ECO:0000313" key="6">
    <source>
        <dbReference type="Proteomes" id="UP000615760"/>
    </source>
</evidence>
<dbReference type="PROSITE" id="PS50005">
    <property type="entry name" value="TPR"/>
    <property type="match status" value="1"/>
</dbReference>
<feature type="signal peptide" evidence="4">
    <location>
        <begin position="1"/>
        <end position="21"/>
    </location>
</feature>
<accession>A0ABQ1JVI3</accession>
<evidence type="ECO:0000256" key="1">
    <source>
        <dbReference type="ARBA" id="ARBA00022737"/>
    </source>
</evidence>
<evidence type="ECO:0008006" key="7">
    <source>
        <dbReference type="Google" id="ProtNLM"/>
    </source>
</evidence>
<proteinExistence type="predicted"/>
<reference evidence="6" key="1">
    <citation type="journal article" date="2019" name="Int. J. Syst. Evol. Microbiol.">
        <title>The Global Catalogue of Microorganisms (GCM) 10K type strain sequencing project: providing services to taxonomists for standard genome sequencing and annotation.</title>
        <authorList>
            <consortium name="The Broad Institute Genomics Platform"/>
            <consortium name="The Broad Institute Genome Sequencing Center for Infectious Disease"/>
            <person name="Wu L."/>
            <person name="Ma J."/>
        </authorList>
    </citation>
    <scope>NUCLEOTIDE SEQUENCE [LARGE SCALE GENOMIC DNA]</scope>
    <source>
        <strain evidence="6">CGMCC 1.15461</strain>
    </source>
</reference>
<dbReference type="Gene3D" id="1.25.40.10">
    <property type="entry name" value="Tetratricopeptide repeat domain"/>
    <property type="match status" value="3"/>
</dbReference>
<dbReference type="Pfam" id="PF14559">
    <property type="entry name" value="TPR_19"/>
    <property type="match status" value="1"/>
</dbReference>
<gene>
    <name evidence="5" type="ORF">GCM10007424_19390</name>
</gene>
<dbReference type="SMART" id="SM00028">
    <property type="entry name" value="TPR"/>
    <property type="match status" value="5"/>
</dbReference>
<keyword evidence="4" id="KW-0732">Signal</keyword>
<dbReference type="EMBL" id="BMJE01000004">
    <property type="protein sequence ID" value="GGB79349.1"/>
    <property type="molecule type" value="Genomic_DNA"/>
</dbReference>
<evidence type="ECO:0000256" key="4">
    <source>
        <dbReference type="SAM" id="SignalP"/>
    </source>
</evidence>
<feature type="chain" id="PRO_5047359440" description="Tetratricopeptide repeat protein" evidence="4">
    <location>
        <begin position="22"/>
        <end position="688"/>
    </location>
</feature>
<dbReference type="InterPro" id="IPR019734">
    <property type="entry name" value="TPR_rpt"/>
</dbReference>
<dbReference type="InterPro" id="IPR051685">
    <property type="entry name" value="Ycf3/AcsC/BcsC/TPR_MFPF"/>
</dbReference>
<dbReference type="Proteomes" id="UP000615760">
    <property type="component" value="Unassembled WGS sequence"/>
</dbReference>
<dbReference type="RefSeq" id="WP_188621079.1">
    <property type="nucleotide sequence ID" value="NZ_BMJE01000004.1"/>
</dbReference>
<keyword evidence="6" id="KW-1185">Reference proteome</keyword>
<evidence type="ECO:0000256" key="3">
    <source>
        <dbReference type="PROSITE-ProRule" id="PRU00339"/>
    </source>
</evidence>
<dbReference type="InterPro" id="IPR011990">
    <property type="entry name" value="TPR-like_helical_dom_sf"/>
</dbReference>
<evidence type="ECO:0000313" key="5">
    <source>
        <dbReference type="EMBL" id="GGB79349.1"/>
    </source>
</evidence>
<feature type="repeat" description="TPR" evidence="3">
    <location>
        <begin position="122"/>
        <end position="155"/>
    </location>
</feature>
<name>A0ABQ1JVI3_9FLAO</name>
<dbReference type="PANTHER" id="PTHR44943:SF8">
    <property type="entry name" value="TPR REPEAT-CONTAINING PROTEIN MJ0263"/>
    <property type="match status" value="1"/>
</dbReference>
<keyword evidence="2 3" id="KW-0802">TPR repeat</keyword>
<dbReference type="SUPFAM" id="SSF48452">
    <property type="entry name" value="TPR-like"/>
    <property type="match status" value="2"/>
</dbReference>
<comment type="caution">
    <text evidence="5">The sequence shown here is derived from an EMBL/GenBank/DDBJ whole genome shotgun (WGS) entry which is preliminary data.</text>
</comment>
<dbReference type="PANTHER" id="PTHR44943">
    <property type="entry name" value="CELLULOSE SYNTHASE OPERON PROTEIN C"/>
    <property type="match status" value="1"/>
</dbReference>